<feature type="region of interest" description="Disordered" evidence="6">
    <location>
        <begin position="734"/>
        <end position="1132"/>
    </location>
</feature>
<dbReference type="PANTHER" id="PTHR15746">
    <property type="entry name" value="RAB11-RELATED"/>
    <property type="match status" value="1"/>
</dbReference>
<dbReference type="CDD" id="cd08682">
    <property type="entry name" value="C2_Rab11-FIP_classI"/>
    <property type="match status" value="1"/>
</dbReference>
<dbReference type="GO" id="GO:0031267">
    <property type="term" value="F:small GTPase binding"/>
    <property type="evidence" value="ECO:0007669"/>
    <property type="project" value="InterPro"/>
</dbReference>
<evidence type="ECO:0000256" key="4">
    <source>
        <dbReference type="ARBA" id="ARBA00022753"/>
    </source>
</evidence>
<feature type="region of interest" description="Disordered" evidence="6">
    <location>
        <begin position="316"/>
        <end position="677"/>
    </location>
</feature>
<dbReference type="PANTHER" id="PTHR15746:SF22">
    <property type="entry name" value="RAB11 FAMILY-INTERACTING PROTEIN 1"/>
    <property type="match status" value="1"/>
</dbReference>
<feature type="compositionally biased region" description="Polar residues" evidence="6">
    <location>
        <begin position="318"/>
        <end position="331"/>
    </location>
</feature>
<dbReference type="Proteomes" id="UP000314980">
    <property type="component" value="Unassembled WGS sequence"/>
</dbReference>
<dbReference type="SUPFAM" id="SSF144270">
    <property type="entry name" value="Eferin C-derminal domain-like"/>
    <property type="match status" value="1"/>
</dbReference>
<feature type="compositionally biased region" description="Polar residues" evidence="6">
    <location>
        <begin position="277"/>
        <end position="286"/>
    </location>
</feature>
<dbReference type="InterPro" id="IPR037245">
    <property type="entry name" value="FIP-RBD_C_sf"/>
</dbReference>
<dbReference type="GO" id="GO:0015031">
    <property type="term" value="P:protein transport"/>
    <property type="evidence" value="ECO:0007669"/>
    <property type="project" value="UniProtKB-KW"/>
</dbReference>
<dbReference type="AlphaFoldDB" id="A0A4W6G914"/>
<feature type="compositionally biased region" description="Basic residues" evidence="6">
    <location>
        <begin position="265"/>
        <end position="275"/>
    </location>
</feature>
<dbReference type="InterPro" id="IPR035892">
    <property type="entry name" value="C2_domain_sf"/>
</dbReference>
<dbReference type="Gene3D" id="1.20.5.2440">
    <property type="match status" value="1"/>
</dbReference>
<dbReference type="Proteomes" id="UP000694890">
    <property type="component" value="Linkage group LG13"/>
</dbReference>
<dbReference type="OrthoDB" id="8956628at2759"/>
<evidence type="ECO:0000256" key="6">
    <source>
        <dbReference type="SAM" id="MobiDB-lite"/>
    </source>
</evidence>
<feature type="domain" description="FIP-RBD" evidence="8">
    <location>
        <begin position="1201"/>
        <end position="1263"/>
    </location>
</feature>
<reference evidence="9" key="3">
    <citation type="submission" date="2025-05" db="UniProtKB">
        <authorList>
            <consortium name="Ensembl"/>
        </authorList>
    </citation>
    <scope>IDENTIFICATION</scope>
</reference>
<feature type="compositionally biased region" description="Polar residues" evidence="6">
    <location>
        <begin position="552"/>
        <end position="564"/>
    </location>
</feature>
<feature type="compositionally biased region" description="Polar residues" evidence="6">
    <location>
        <begin position="1111"/>
        <end position="1121"/>
    </location>
</feature>
<keyword evidence="2" id="KW-0813">Transport</keyword>
<dbReference type="GO" id="GO:0055037">
    <property type="term" value="C:recycling endosome"/>
    <property type="evidence" value="ECO:0007669"/>
    <property type="project" value="UniProtKB-SubCell"/>
</dbReference>
<dbReference type="GeneTree" id="ENSGT00940000165511"/>
<organism evidence="9 10">
    <name type="scientific">Lates calcarifer</name>
    <name type="common">Barramundi</name>
    <name type="synonym">Holocentrus calcarifer</name>
    <dbReference type="NCBI Taxonomy" id="8187"/>
    <lineage>
        <taxon>Eukaryota</taxon>
        <taxon>Metazoa</taxon>
        <taxon>Chordata</taxon>
        <taxon>Craniata</taxon>
        <taxon>Vertebrata</taxon>
        <taxon>Euteleostomi</taxon>
        <taxon>Actinopterygii</taxon>
        <taxon>Neopterygii</taxon>
        <taxon>Teleostei</taxon>
        <taxon>Neoteleostei</taxon>
        <taxon>Acanthomorphata</taxon>
        <taxon>Carangaria</taxon>
        <taxon>Carangaria incertae sedis</taxon>
        <taxon>Centropomidae</taxon>
        <taxon>Lates</taxon>
    </lineage>
</organism>
<dbReference type="SMART" id="SM00239">
    <property type="entry name" value="C2"/>
    <property type="match status" value="1"/>
</dbReference>
<feature type="compositionally biased region" description="Polar residues" evidence="6">
    <location>
        <begin position="1149"/>
        <end position="1158"/>
    </location>
</feature>
<dbReference type="PROSITE" id="PS50004">
    <property type="entry name" value="C2"/>
    <property type="match status" value="1"/>
</dbReference>
<gene>
    <name evidence="9 11" type="primary">rab11fip1a</name>
</gene>
<proteinExistence type="predicted"/>
<evidence type="ECO:0000256" key="1">
    <source>
        <dbReference type="ARBA" id="ARBA00004172"/>
    </source>
</evidence>
<feature type="region of interest" description="Disordered" evidence="6">
    <location>
        <begin position="222"/>
        <end position="300"/>
    </location>
</feature>
<feature type="compositionally biased region" description="Basic and acidic residues" evidence="6">
    <location>
        <begin position="356"/>
        <end position="472"/>
    </location>
</feature>
<keyword evidence="5" id="KW-0653">Protein transport</keyword>
<dbReference type="InterPro" id="IPR000008">
    <property type="entry name" value="C2_dom"/>
</dbReference>
<dbReference type="Pfam" id="PF00168">
    <property type="entry name" value="C2"/>
    <property type="match status" value="1"/>
</dbReference>
<dbReference type="Pfam" id="PF09457">
    <property type="entry name" value="RBD-FIP"/>
    <property type="match status" value="1"/>
</dbReference>
<dbReference type="InterPro" id="IPR019018">
    <property type="entry name" value="Rab-bd_FIP-RBD"/>
</dbReference>
<reference evidence="11" key="2">
    <citation type="submission" date="2025-04" db="UniProtKB">
        <authorList>
            <consortium name="RefSeq"/>
        </authorList>
    </citation>
    <scope>IDENTIFICATION</scope>
    <source>
        <tissue evidence="11">Brain</tissue>
    </source>
</reference>
<evidence type="ECO:0000259" key="8">
    <source>
        <dbReference type="PROSITE" id="PS51511"/>
    </source>
</evidence>
<feature type="domain" description="C2" evidence="7">
    <location>
        <begin position="1"/>
        <end position="119"/>
    </location>
</feature>
<feature type="compositionally biased region" description="Polar residues" evidence="6">
    <location>
        <begin position="516"/>
        <end position="527"/>
    </location>
</feature>
<feature type="compositionally biased region" description="Basic and acidic residues" evidence="6">
    <location>
        <begin position="992"/>
        <end position="1003"/>
    </location>
</feature>
<feature type="compositionally biased region" description="Basic and acidic residues" evidence="6">
    <location>
        <begin position="487"/>
        <end position="504"/>
    </location>
</feature>
<evidence type="ECO:0000313" key="10">
    <source>
        <dbReference type="Proteomes" id="UP000314980"/>
    </source>
</evidence>
<evidence type="ECO:0000313" key="9">
    <source>
        <dbReference type="Ensembl" id="ENSLCAP00010059243.1"/>
    </source>
</evidence>
<dbReference type="GO" id="GO:0045055">
    <property type="term" value="P:regulated exocytosis"/>
    <property type="evidence" value="ECO:0007669"/>
    <property type="project" value="TreeGrafter"/>
</dbReference>
<evidence type="ECO:0000256" key="2">
    <source>
        <dbReference type="ARBA" id="ARBA00022448"/>
    </source>
</evidence>
<protein>
    <submittedName>
        <fullName evidence="11">Rab11 family-interacting protein 1 isoform X1</fullName>
    </submittedName>
</protein>
<dbReference type="CTD" id="553374"/>
<dbReference type="RefSeq" id="XP_050931009.1">
    <property type="nucleotide sequence ID" value="XM_051075052.1"/>
</dbReference>
<dbReference type="GeneID" id="108878557"/>
<evidence type="ECO:0000313" key="11">
    <source>
        <dbReference type="RefSeq" id="XP_050931009.1"/>
    </source>
</evidence>
<dbReference type="Ensembl" id="ENSLCAT00010060853.1">
    <property type="protein sequence ID" value="ENSLCAP00010059243.1"/>
    <property type="gene ID" value="ENSLCAG00010027631.1"/>
</dbReference>
<evidence type="ECO:0000256" key="3">
    <source>
        <dbReference type="ARBA" id="ARBA00022553"/>
    </source>
</evidence>
<feature type="compositionally biased region" description="Polar residues" evidence="6">
    <location>
        <begin position="1177"/>
        <end position="1187"/>
    </location>
</feature>
<feature type="region of interest" description="Disordered" evidence="6">
    <location>
        <begin position="1149"/>
        <end position="1187"/>
    </location>
</feature>
<keyword evidence="3" id="KW-0597">Phosphoprotein</keyword>
<feature type="compositionally biased region" description="Basic and acidic residues" evidence="6">
    <location>
        <begin position="1014"/>
        <end position="1028"/>
    </location>
</feature>
<dbReference type="InterPro" id="IPR037789">
    <property type="entry name" value="FIP_classI"/>
</dbReference>
<evidence type="ECO:0000259" key="7">
    <source>
        <dbReference type="PROSITE" id="PS50004"/>
    </source>
</evidence>
<keyword evidence="4" id="KW-0967">Endosome</keyword>
<dbReference type="STRING" id="8187.ENSLCAP00010059243"/>
<keyword evidence="10" id="KW-1185">Reference proteome</keyword>
<evidence type="ECO:0000256" key="5">
    <source>
        <dbReference type="ARBA" id="ARBA00022927"/>
    </source>
</evidence>
<dbReference type="FunFam" id="2.60.40.150:FF:000070">
    <property type="entry name" value="rab11 family-interacting protein 2 isoform X1"/>
    <property type="match status" value="1"/>
</dbReference>
<feature type="compositionally biased region" description="Polar residues" evidence="6">
    <location>
        <begin position="902"/>
        <end position="931"/>
    </location>
</feature>
<feature type="compositionally biased region" description="Polar residues" evidence="6">
    <location>
        <begin position="577"/>
        <end position="655"/>
    </location>
</feature>
<name>A0A4W6G914_LATCA</name>
<sequence length="1269" mass="141259">MSLADQSQQWFPTSVQVTVHQARNLRVKGKNGTNDAYAIIQVAKDKFSTSVAEKSVAPVWKEEASFDLPLFHPGNAERCTLYIIVMHRAQVGLDKFLGQAVVNLLDLHDNKSRKKTDWFKLVDKTGKEDKARGEVLLDIQFMRNNMSASMFDLSMQDKPRSRISKLKDKVRGKKKDGFSDSASAIVPSVSQVLTDSEGEADAQSLSQSPGVKKKSKLKTLFAPKSNLQRNISQSMSTLGTLPEKNSSLSGSRSSGLNVDSPEVKKKFKFLGHKRTGSSDSKVSQGPFSLLGRSKQSNSDLNNLCINGSHVYTEEAETKSGSTLSLNSSGQGSVEDVRKHTSDVSADSFKSIPVPTYRRESTDRAILEQQRHQEEEERRQAEERRIAEAKRQEEEEKYRAEAKRLQEEEERRYQEEQERKRRFLEDEARRKKQKEEEEERRRQEEERRMLEAAENQRLEEERHKAEEQKRQEEASMSDRLSTLFGMIRKKEEKKEEVQQHPKEELTTAAPRSDSKDPNQPISHHSTNPFEDIPLSLEPTVSTNESPADHLKSSRNPQTPSATVFLNRTAKVSAVKPRSGQSLKSETADCQTPSQLCPSPATSESTLYSIPSQSPDNFSDLHSSLAPSNISQSLTGPSCGSTENLSSLQSVGSSPTMSDKRRKAPLPPTYGNQTGGNHVPVREIKNPAYVEADGSQQVKKTSLPLPDYETLFPQKRHGVLGHTRWDHIIAEVNQRHRDAPPELMGPEMSVDSPEEHEPSPRSSTSRESPVMRRYQTQPQETKPVSSKKVLAPAPPKPVTSPRSQLVVDSSQRQSQNMSHQSVMRPNPSTVPGSVNTDITSRESLSGMSRDGARKVLHPSPAATYALRPSSPMDTTPADEQRKAQVSMNNEAPTAKPRQRVSGREPTQQQDSAVTPDKSINSNTQALFNQTVSSMDRKSRQAKENFAEFDPFPSTELLSKDPWAQLKQNQEADDLFTGNQEKEQKPEDQGMTPDDLDKIFTQEKPTDPFASFNSSDLNKHSEYGKKDDDSKQVSPVFQRRNSQRQKQILPPKGHSDNKGSKSRQEPAFKEKTTINTANQGLPARDAMNEPQADVKTQSNFYGGEDPFGGEPFTIPSSLTSSEPLQTVMEEPAGGLSGGKSLLRAWVSPSEVQPVNAQNSNGVGLALTPRRPHPVKPLTPVESQHATSTQAVKEIKVRDSTPGKIKVADSGESGPYTQLTQEELITLVVKQQTDLSKKDAKIIELEEYIDNLVLRVIEEKPSILQALSSSKPV</sequence>
<feature type="compositionally biased region" description="Basic and acidic residues" evidence="6">
    <location>
        <begin position="932"/>
        <end position="943"/>
    </location>
</feature>
<feature type="compositionally biased region" description="Basic and acidic residues" evidence="6">
    <location>
        <begin position="1050"/>
        <end position="1069"/>
    </location>
</feature>
<dbReference type="Gene3D" id="2.60.40.150">
    <property type="entry name" value="C2 domain"/>
    <property type="match status" value="1"/>
</dbReference>
<comment type="subcellular location">
    <subcellularLocation>
        <location evidence="1">Recycling endosome</location>
    </subcellularLocation>
</comment>
<accession>A0A4W6G914</accession>
<dbReference type="PROSITE" id="PS51511">
    <property type="entry name" value="FIP_RBD"/>
    <property type="match status" value="1"/>
</dbReference>
<feature type="compositionally biased region" description="Polar residues" evidence="6">
    <location>
        <begin position="798"/>
        <end position="844"/>
    </location>
</feature>
<dbReference type="SUPFAM" id="SSF49562">
    <property type="entry name" value="C2 domain (Calcium/lipid-binding domain, CaLB)"/>
    <property type="match status" value="1"/>
</dbReference>
<feature type="compositionally biased region" description="Polar residues" evidence="6">
    <location>
        <begin position="225"/>
        <end position="245"/>
    </location>
</feature>
<feature type="compositionally biased region" description="Polar residues" evidence="6">
    <location>
        <begin position="772"/>
        <end position="782"/>
    </location>
</feature>
<reference evidence="10" key="1">
    <citation type="submission" date="2015-09" db="EMBL/GenBank/DDBJ databases">
        <authorList>
            <person name="Sai Rama Sridatta P."/>
        </authorList>
    </citation>
    <scope>NUCLEOTIDE SEQUENCE [LARGE SCALE GENOMIC DNA]</scope>
</reference>
<feature type="compositionally biased region" description="Low complexity" evidence="6">
    <location>
        <begin position="246"/>
        <end position="256"/>
    </location>
</feature>
<dbReference type="InParanoid" id="A0A4W6G914"/>